<evidence type="ECO:0000259" key="5">
    <source>
        <dbReference type="PROSITE" id="PS50887"/>
    </source>
</evidence>
<feature type="transmembrane region" description="Helical" evidence="4">
    <location>
        <begin position="358"/>
        <end position="375"/>
    </location>
</feature>
<dbReference type="Pfam" id="PF00990">
    <property type="entry name" value="GGDEF"/>
    <property type="match status" value="1"/>
</dbReference>
<reference evidence="6 7" key="1">
    <citation type="submission" date="2019-03" db="EMBL/GenBank/DDBJ databases">
        <title>Luteimonas zhaokaii sp.nov., isolated from the rectal contents of Plateau pika in Yushu, Qinghai Province, China.</title>
        <authorList>
            <person name="Zhang G."/>
        </authorList>
    </citation>
    <scope>NUCLEOTIDE SEQUENCE [LARGE SCALE GENOMIC DNA]</scope>
    <source>
        <strain evidence="6 7">B9</strain>
    </source>
</reference>
<feature type="transmembrane region" description="Helical" evidence="4">
    <location>
        <begin position="333"/>
        <end position="352"/>
    </location>
</feature>
<evidence type="ECO:0000256" key="1">
    <source>
        <dbReference type="ARBA" id="ARBA00001946"/>
    </source>
</evidence>
<dbReference type="PROSITE" id="PS50887">
    <property type="entry name" value="GGDEF"/>
    <property type="match status" value="1"/>
</dbReference>
<keyword evidence="4" id="KW-0472">Membrane</keyword>
<dbReference type="GO" id="GO:0052621">
    <property type="term" value="F:diguanylate cyclase activity"/>
    <property type="evidence" value="ECO:0007669"/>
    <property type="project" value="UniProtKB-EC"/>
</dbReference>
<dbReference type="Proteomes" id="UP000294796">
    <property type="component" value="Unassembled WGS sequence"/>
</dbReference>
<feature type="domain" description="GGDEF" evidence="5">
    <location>
        <begin position="417"/>
        <end position="554"/>
    </location>
</feature>
<organism evidence="6 7">
    <name type="scientific">Luteimonas aestuarii</name>
    <dbReference type="NCBI Taxonomy" id="453837"/>
    <lineage>
        <taxon>Bacteria</taxon>
        <taxon>Pseudomonadati</taxon>
        <taxon>Pseudomonadota</taxon>
        <taxon>Gammaproteobacteria</taxon>
        <taxon>Lysobacterales</taxon>
        <taxon>Lysobacteraceae</taxon>
        <taxon>Luteimonas</taxon>
    </lineage>
</organism>
<feature type="transmembrane region" description="Helical" evidence="4">
    <location>
        <begin position="300"/>
        <end position="321"/>
    </location>
</feature>
<dbReference type="InterPro" id="IPR050469">
    <property type="entry name" value="Diguanylate_Cyclase"/>
</dbReference>
<evidence type="ECO:0000256" key="2">
    <source>
        <dbReference type="ARBA" id="ARBA00012528"/>
    </source>
</evidence>
<dbReference type="FunFam" id="3.30.70.270:FF:000001">
    <property type="entry name" value="Diguanylate cyclase domain protein"/>
    <property type="match status" value="1"/>
</dbReference>
<dbReference type="GO" id="GO:1902201">
    <property type="term" value="P:negative regulation of bacterial-type flagellum-dependent cell motility"/>
    <property type="evidence" value="ECO:0007669"/>
    <property type="project" value="TreeGrafter"/>
</dbReference>
<dbReference type="RefSeq" id="WP_133321162.1">
    <property type="nucleotide sequence ID" value="NZ_SMTF01000003.1"/>
</dbReference>
<dbReference type="GO" id="GO:0043709">
    <property type="term" value="P:cell adhesion involved in single-species biofilm formation"/>
    <property type="evidence" value="ECO:0007669"/>
    <property type="project" value="TreeGrafter"/>
</dbReference>
<sequence>MPLPHARNWLPRVLIAAAAVACVVVVTLRATTAPMDVWLYDRMMTGLDQAVDDRIVMVVVDDKSFSALGRWPWSRGVHAELVQKLSAHEPRGIAFDLLFAEPSRSDEAGDAALAGAMLRAGNVASPVAVEDSQPDGPLIEVLPMPTLIEASAALGHVEIDVGADGIAREAYLYAGLGSAHWPALALALRNIDPDARRDGPLPGLRHPDGEPGTRSAFLWHRDYRVLVPYARNAGFQQVSYVDVLRGEVPGELLRDRWILVGVTASGSLREVLVPEANGRNRMPAVEFHAHLLNALLQGNAIVPLALAWQLAIGVALVLLPFAVYRPRHRIRRAWVASTAGVLATLLACVLLLHFARIWYAPTAALLVAFAVYGIWATQRLRKSHRLASSDGLTRLANRHMFDLTLERELQSARRSSRPLSLLLIDVDHFKPYNDHYGHQAGDEVLRKVADAILVWARRPRDLAARYGGDELALVLPESSAHAAATIAQTILEDVRALELPHAQSPIAPTVTLSIGIATFYPILEGHDIDLLKRADAALYRAKREGRNRVHASSGTPRAG</sequence>
<dbReference type="EC" id="2.7.7.65" evidence="2"/>
<evidence type="ECO:0000313" key="6">
    <source>
        <dbReference type="EMBL" id="TDK26130.1"/>
    </source>
</evidence>
<comment type="caution">
    <text evidence="6">The sequence shown here is derived from an EMBL/GenBank/DDBJ whole genome shotgun (WGS) entry which is preliminary data.</text>
</comment>
<dbReference type="SUPFAM" id="SSF55073">
    <property type="entry name" value="Nucleotide cyclase"/>
    <property type="match status" value="1"/>
</dbReference>
<dbReference type="InterPro" id="IPR000160">
    <property type="entry name" value="GGDEF_dom"/>
</dbReference>
<name>A0A4R5TY62_9GAMM</name>
<dbReference type="SMART" id="SM01080">
    <property type="entry name" value="CHASE2"/>
    <property type="match status" value="1"/>
</dbReference>
<dbReference type="InterPro" id="IPR043128">
    <property type="entry name" value="Rev_trsase/Diguanyl_cyclase"/>
</dbReference>
<keyword evidence="4" id="KW-0812">Transmembrane</keyword>
<keyword evidence="4" id="KW-1133">Transmembrane helix</keyword>
<comment type="cofactor">
    <cofactor evidence="1">
        <name>Mg(2+)</name>
        <dbReference type="ChEBI" id="CHEBI:18420"/>
    </cofactor>
</comment>
<dbReference type="PANTHER" id="PTHR45138:SF9">
    <property type="entry name" value="DIGUANYLATE CYCLASE DGCM-RELATED"/>
    <property type="match status" value="1"/>
</dbReference>
<dbReference type="GO" id="GO:0005886">
    <property type="term" value="C:plasma membrane"/>
    <property type="evidence" value="ECO:0007669"/>
    <property type="project" value="TreeGrafter"/>
</dbReference>
<dbReference type="NCBIfam" id="TIGR00254">
    <property type="entry name" value="GGDEF"/>
    <property type="match status" value="1"/>
</dbReference>
<dbReference type="CDD" id="cd01949">
    <property type="entry name" value="GGDEF"/>
    <property type="match status" value="1"/>
</dbReference>
<dbReference type="Pfam" id="PF05226">
    <property type="entry name" value="CHASE2"/>
    <property type="match status" value="1"/>
</dbReference>
<dbReference type="PANTHER" id="PTHR45138">
    <property type="entry name" value="REGULATORY COMPONENTS OF SENSORY TRANSDUCTION SYSTEM"/>
    <property type="match status" value="1"/>
</dbReference>
<evidence type="ECO:0000313" key="7">
    <source>
        <dbReference type="Proteomes" id="UP000294796"/>
    </source>
</evidence>
<dbReference type="Gene3D" id="3.30.70.270">
    <property type="match status" value="1"/>
</dbReference>
<protein>
    <recommendedName>
        <fullName evidence="2">diguanylate cyclase</fullName>
        <ecNumber evidence="2">2.7.7.65</ecNumber>
    </recommendedName>
</protein>
<evidence type="ECO:0000256" key="4">
    <source>
        <dbReference type="SAM" id="Phobius"/>
    </source>
</evidence>
<dbReference type="InterPro" id="IPR029787">
    <property type="entry name" value="Nucleotide_cyclase"/>
</dbReference>
<keyword evidence="7" id="KW-1185">Reference proteome</keyword>
<dbReference type="SMART" id="SM00267">
    <property type="entry name" value="GGDEF"/>
    <property type="match status" value="1"/>
</dbReference>
<dbReference type="AlphaFoldDB" id="A0A4R5TY62"/>
<dbReference type="EMBL" id="SMTF01000003">
    <property type="protein sequence ID" value="TDK26130.1"/>
    <property type="molecule type" value="Genomic_DNA"/>
</dbReference>
<dbReference type="InterPro" id="IPR007890">
    <property type="entry name" value="CHASE2"/>
</dbReference>
<accession>A0A4R5TY62</accession>
<proteinExistence type="predicted"/>
<comment type="catalytic activity">
    <reaction evidence="3">
        <text>2 GTP = 3',3'-c-di-GMP + 2 diphosphate</text>
        <dbReference type="Rhea" id="RHEA:24898"/>
        <dbReference type="ChEBI" id="CHEBI:33019"/>
        <dbReference type="ChEBI" id="CHEBI:37565"/>
        <dbReference type="ChEBI" id="CHEBI:58805"/>
        <dbReference type="EC" id="2.7.7.65"/>
    </reaction>
</comment>
<gene>
    <name evidence="6" type="ORF">E2F46_05905</name>
</gene>
<evidence type="ECO:0000256" key="3">
    <source>
        <dbReference type="ARBA" id="ARBA00034247"/>
    </source>
</evidence>
<dbReference type="OrthoDB" id="9803824at2"/>